<evidence type="ECO:0008006" key="3">
    <source>
        <dbReference type="Google" id="ProtNLM"/>
    </source>
</evidence>
<comment type="caution">
    <text evidence="1">The sequence shown here is derived from an EMBL/GenBank/DDBJ whole genome shotgun (WGS) entry which is preliminary data.</text>
</comment>
<dbReference type="STRING" id="997296.PB1_00035"/>
<dbReference type="Pfam" id="PF08849">
    <property type="entry name" value="BrxA"/>
    <property type="match status" value="1"/>
</dbReference>
<dbReference type="InterPro" id="IPR014948">
    <property type="entry name" value="BrxA"/>
</dbReference>
<dbReference type="Gene3D" id="1.10.3540.10">
    <property type="entry name" value="uncharacterized protein from magnetospirillum magneticum domain"/>
    <property type="match status" value="1"/>
</dbReference>
<dbReference type="Proteomes" id="UP000010523">
    <property type="component" value="Unassembled WGS sequence"/>
</dbReference>
<dbReference type="InterPro" id="IPR023137">
    <property type="entry name" value="BrxA_sf"/>
</dbReference>
<name>I3E469_BACMT</name>
<keyword evidence="2" id="KW-1185">Reference proteome</keyword>
<organism evidence="1 2">
    <name type="scientific">Bacillus methanolicus PB1</name>
    <dbReference type="NCBI Taxonomy" id="997296"/>
    <lineage>
        <taxon>Bacteria</taxon>
        <taxon>Bacillati</taxon>
        <taxon>Bacillota</taxon>
        <taxon>Bacilli</taxon>
        <taxon>Bacillales</taxon>
        <taxon>Bacillaceae</taxon>
        <taxon>Bacillus</taxon>
    </lineage>
</organism>
<proteinExistence type="predicted"/>
<dbReference type="EMBL" id="AFEU01000001">
    <property type="protein sequence ID" value="EIJ81290.1"/>
    <property type="molecule type" value="Genomic_DNA"/>
</dbReference>
<evidence type="ECO:0000313" key="2">
    <source>
        <dbReference type="Proteomes" id="UP000010523"/>
    </source>
</evidence>
<gene>
    <name evidence="1" type="ORF">PB1_00035</name>
</gene>
<sequence length="206" mass="24104">MFERFDYMKIDLEYSSALTGASFLFFEMKKVVELSIQELSEKEIRKKVIDENLFEYKHTSSLKRSLPSLLRRVNALDYVLKQRLLEDSLETGKIINLYAIMKTDRLFFEFMNEVISEKLADQDFQLEKKDINLYFSSKAEQSPVVAKFTEQTVRKLQQVHQRILQEAGILVDPKSGKLAYPIIDTDLQYYLRSIGDEAYLKAMGVE</sequence>
<protein>
    <recommendedName>
        <fullName evidence="3">DUF1819 family protein</fullName>
    </recommendedName>
</protein>
<accession>I3E469</accession>
<dbReference type="eggNOG" id="ENOG502ZAM1">
    <property type="taxonomic scope" value="Bacteria"/>
</dbReference>
<evidence type="ECO:0000313" key="1">
    <source>
        <dbReference type="EMBL" id="EIJ81290.1"/>
    </source>
</evidence>
<reference evidence="1 2" key="1">
    <citation type="journal article" date="2012" name="Appl. Environ. Microbiol.">
        <title>Genome Sequence of Thermotolerant Bacillus methanolicus: Features and Regulation Related to Methylotrophy and Production of L-Lysine and L-Glutamate from Methanol.</title>
        <authorList>
            <person name="Heggeset T.M."/>
            <person name="Krog A."/>
            <person name="Balzer S."/>
            <person name="Wentzel A."/>
            <person name="Ellingsen T.E."/>
            <person name="Brautaset T."/>
        </authorList>
    </citation>
    <scope>NUCLEOTIDE SEQUENCE [LARGE SCALE GENOMIC DNA]</scope>
    <source>
        <strain evidence="1 2">PB1</strain>
    </source>
</reference>
<dbReference type="AlphaFoldDB" id="I3E469"/>
<dbReference type="PATRIC" id="fig|997296.3.peg.33"/>